<gene>
    <name evidence="4" type="ORF">IRY55_08025</name>
</gene>
<keyword evidence="4" id="KW-0969">Cilium</keyword>
<evidence type="ECO:0000256" key="2">
    <source>
        <dbReference type="SAM" id="MobiDB-lite"/>
    </source>
</evidence>
<organism evidence="4 5">
    <name type="scientific">Savagea serpentis</name>
    <dbReference type="NCBI Taxonomy" id="2785297"/>
    <lineage>
        <taxon>Bacteria</taxon>
        <taxon>Bacillati</taxon>
        <taxon>Bacillota</taxon>
        <taxon>Bacilli</taxon>
        <taxon>Bacillales</taxon>
        <taxon>Caryophanaceae</taxon>
        <taxon>Savagea</taxon>
    </lineage>
</organism>
<feature type="region of interest" description="Disordered" evidence="2">
    <location>
        <begin position="1"/>
        <end position="22"/>
    </location>
</feature>
<evidence type="ECO:0000256" key="1">
    <source>
        <dbReference type="ARBA" id="ARBA00020110"/>
    </source>
</evidence>
<dbReference type="GO" id="GO:0009288">
    <property type="term" value="C:bacterial-type flagellum"/>
    <property type="evidence" value="ECO:0007669"/>
    <property type="project" value="InterPro"/>
</dbReference>
<dbReference type="InterPro" id="IPR001492">
    <property type="entry name" value="Flagellin"/>
</dbReference>
<dbReference type="SUPFAM" id="SSF64518">
    <property type="entry name" value="Phase 1 flagellin"/>
    <property type="match status" value="1"/>
</dbReference>
<dbReference type="PANTHER" id="PTHR42792:SF2">
    <property type="entry name" value="FLAGELLIN"/>
    <property type="match status" value="1"/>
</dbReference>
<name>A0A8J7GJY6_9BACL</name>
<comment type="caution">
    <text evidence="4">The sequence shown here is derived from an EMBL/GenBank/DDBJ whole genome shotgun (WGS) entry which is preliminary data.</text>
</comment>
<dbReference type="PRINTS" id="PR00207">
    <property type="entry name" value="FLAGELLIN"/>
</dbReference>
<dbReference type="AlphaFoldDB" id="A0A8J7GJY6"/>
<dbReference type="EMBL" id="JADKPV010000003">
    <property type="protein sequence ID" value="MBF4501305.1"/>
    <property type="molecule type" value="Genomic_DNA"/>
</dbReference>
<protein>
    <recommendedName>
        <fullName evidence="1">Flagellin</fullName>
    </recommendedName>
</protein>
<dbReference type="Proteomes" id="UP000622653">
    <property type="component" value="Unassembled WGS sequence"/>
</dbReference>
<evidence type="ECO:0000313" key="4">
    <source>
        <dbReference type="EMBL" id="MBF4501305.1"/>
    </source>
</evidence>
<dbReference type="RefSeq" id="WP_194562788.1">
    <property type="nucleotide sequence ID" value="NZ_JADKPV010000003.1"/>
</dbReference>
<accession>A0A8J7GJY6</accession>
<dbReference type="PANTHER" id="PTHR42792">
    <property type="entry name" value="FLAGELLIN"/>
    <property type="match status" value="1"/>
</dbReference>
<dbReference type="Pfam" id="PF00669">
    <property type="entry name" value="Flagellin_N"/>
    <property type="match status" value="1"/>
</dbReference>
<evidence type="ECO:0000259" key="3">
    <source>
        <dbReference type="Pfam" id="PF00669"/>
    </source>
</evidence>
<dbReference type="GO" id="GO:0005198">
    <property type="term" value="F:structural molecule activity"/>
    <property type="evidence" value="ECO:0007669"/>
    <property type="project" value="InterPro"/>
</dbReference>
<keyword evidence="4" id="KW-0966">Cell projection</keyword>
<evidence type="ECO:0000313" key="5">
    <source>
        <dbReference type="Proteomes" id="UP000622653"/>
    </source>
</evidence>
<keyword evidence="4" id="KW-0282">Flagellum</keyword>
<dbReference type="InterPro" id="IPR001029">
    <property type="entry name" value="Flagellin_N"/>
</dbReference>
<dbReference type="Gene3D" id="1.20.1330.10">
    <property type="entry name" value="f41 fragment of flagellin, N-terminal domain"/>
    <property type="match status" value="1"/>
</dbReference>
<reference evidence="4" key="1">
    <citation type="submission" date="2020-11" db="EMBL/GenBank/DDBJ databases">
        <title>Multidrug resistant novel bacterium Savagea serpentis sp. nov., isolated from the scats of a vine snake (Ahaetulla nasuta).</title>
        <authorList>
            <person name="Venkata Ramana V."/>
            <person name="Vikas Patil S."/>
            <person name="Yogita Lugani V."/>
        </authorList>
    </citation>
    <scope>NUCLEOTIDE SEQUENCE</scope>
    <source>
        <strain evidence="4">SN6</strain>
    </source>
</reference>
<keyword evidence="5" id="KW-1185">Reference proteome</keyword>
<feature type="compositionally biased region" description="Polar residues" evidence="2">
    <location>
        <begin position="11"/>
        <end position="22"/>
    </location>
</feature>
<feature type="domain" description="Flagellin N-terminal" evidence="3">
    <location>
        <begin position="14"/>
        <end position="137"/>
    </location>
</feature>
<sequence>MRVHSNEHIAFSSNRATRNNTNISKSLDRLSTGLKAGKGEQNASGIAIGEKMRAQIRGLSQAQHNMNDGLSALETMNEGMNNISGLTDRMRELAVLASTDTMTDEDREIAQEELNQLVEAIDETARNLEFNTRAILGETIPLVIQIGSNSNQKIEINLIEVTAKKLKLKDDGEQDQISTREKANSFITRLDEATAIIAKHMTEIGSKMQAIESHMANAAMYESSLTRALSELEDSVISKEMMDFVQMDIRQQGDQLLIKQVNNNMHDLLKLF</sequence>
<proteinExistence type="predicted"/>